<dbReference type="AlphaFoldDB" id="A0A820JBK0"/>
<evidence type="ECO:0000256" key="1">
    <source>
        <dbReference type="SAM" id="MobiDB-lite"/>
    </source>
</evidence>
<sequence>MSKSTYSTKHHHDRYSPPRYSNRSSYVSPLEKLDRLAQTFQPKKVLENNNYKNLYYEGKCNLFETSNYRYYHIRHQTPMDILDDLIGYAKEVTNYTIDTEDQLQPSPQPPKPAVLQIEYVYENNPSILLIIEMMYLPKQHEPVFIKIKQLLKIIFSNNHTIYLWSGIHKELKHFYRMNLNVT</sequence>
<name>A0A820JBK0_9BILA</name>
<reference evidence="2" key="1">
    <citation type="submission" date="2021-02" db="EMBL/GenBank/DDBJ databases">
        <authorList>
            <person name="Nowell W R."/>
        </authorList>
    </citation>
    <scope>NUCLEOTIDE SEQUENCE</scope>
</reference>
<evidence type="ECO:0000313" key="3">
    <source>
        <dbReference type="Proteomes" id="UP000663842"/>
    </source>
</evidence>
<feature type="compositionally biased region" description="Low complexity" evidence="1">
    <location>
        <begin position="17"/>
        <end position="26"/>
    </location>
</feature>
<feature type="region of interest" description="Disordered" evidence="1">
    <location>
        <begin position="1"/>
        <end position="26"/>
    </location>
</feature>
<dbReference type="Proteomes" id="UP000663842">
    <property type="component" value="Unassembled WGS sequence"/>
</dbReference>
<evidence type="ECO:0000313" key="2">
    <source>
        <dbReference type="EMBL" id="CAF4324515.1"/>
    </source>
</evidence>
<dbReference type="EMBL" id="CAJOBF010012956">
    <property type="protein sequence ID" value="CAF4324515.1"/>
    <property type="molecule type" value="Genomic_DNA"/>
</dbReference>
<organism evidence="2 3">
    <name type="scientific">Rotaria magnacalcarata</name>
    <dbReference type="NCBI Taxonomy" id="392030"/>
    <lineage>
        <taxon>Eukaryota</taxon>
        <taxon>Metazoa</taxon>
        <taxon>Spiralia</taxon>
        <taxon>Gnathifera</taxon>
        <taxon>Rotifera</taxon>
        <taxon>Eurotatoria</taxon>
        <taxon>Bdelloidea</taxon>
        <taxon>Philodinida</taxon>
        <taxon>Philodinidae</taxon>
        <taxon>Rotaria</taxon>
    </lineage>
</organism>
<gene>
    <name evidence="2" type="ORF">UXM345_LOCUS34655</name>
</gene>
<proteinExistence type="predicted"/>
<comment type="caution">
    <text evidence="2">The sequence shown here is derived from an EMBL/GenBank/DDBJ whole genome shotgun (WGS) entry which is preliminary data.</text>
</comment>
<accession>A0A820JBK0</accession>
<protein>
    <submittedName>
        <fullName evidence="2">Uncharacterized protein</fullName>
    </submittedName>
</protein>